<evidence type="ECO:0000256" key="3">
    <source>
        <dbReference type="ARBA" id="ARBA00022448"/>
    </source>
</evidence>
<evidence type="ECO:0000256" key="8">
    <source>
        <dbReference type="SAM" id="Phobius"/>
    </source>
</evidence>
<dbReference type="PANTHER" id="PTHR23506:SF23">
    <property type="entry name" value="GH10249P"/>
    <property type="match status" value="1"/>
</dbReference>
<feature type="transmembrane region" description="Helical" evidence="8">
    <location>
        <begin position="299"/>
        <end position="316"/>
    </location>
</feature>
<evidence type="ECO:0000313" key="10">
    <source>
        <dbReference type="EMBL" id="KAK7468482.1"/>
    </source>
</evidence>
<evidence type="ECO:0000256" key="2">
    <source>
        <dbReference type="ARBA" id="ARBA00006829"/>
    </source>
</evidence>
<keyword evidence="4 8" id="KW-0812">Transmembrane</keyword>
<feature type="transmembrane region" description="Helical" evidence="8">
    <location>
        <begin position="421"/>
        <end position="444"/>
    </location>
</feature>
<feature type="transmembrane region" description="Helical" evidence="8">
    <location>
        <begin position="456"/>
        <end position="477"/>
    </location>
</feature>
<feature type="transmembrane region" description="Helical" evidence="8">
    <location>
        <begin position="162"/>
        <end position="183"/>
    </location>
</feature>
<dbReference type="Gene3D" id="1.20.1250.20">
    <property type="entry name" value="MFS general substrate transporter like domains"/>
    <property type="match status" value="2"/>
</dbReference>
<gene>
    <name evidence="10" type="ORF">VKT23_002990</name>
</gene>
<feature type="domain" description="Major facilitator superfamily (MFS) profile" evidence="9">
    <location>
        <begin position="34"/>
        <end position="482"/>
    </location>
</feature>
<dbReference type="SUPFAM" id="SSF103473">
    <property type="entry name" value="MFS general substrate transporter"/>
    <property type="match status" value="1"/>
</dbReference>
<evidence type="ECO:0000256" key="6">
    <source>
        <dbReference type="ARBA" id="ARBA00023136"/>
    </source>
</evidence>
<feature type="transmembrane region" description="Helical" evidence="8">
    <location>
        <begin position="72"/>
        <end position="92"/>
    </location>
</feature>
<comment type="caution">
    <text evidence="10">The sequence shown here is derived from an EMBL/GenBank/DDBJ whole genome shotgun (WGS) entry which is preliminary data.</text>
</comment>
<feature type="transmembrane region" description="Helical" evidence="8">
    <location>
        <begin position="132"/>
        <end position="150"/>
    </location>
</feature>
<keyword evidence="6 8" id="KW-0472">Membrane</keyword>
<feature type="transmembrane region" description="Helical" evidence="8">
    <location>
        <begin position="104"/>
        <end position="126"/>
    </location>
</feature>
<feature type="region of interest" description="Disordered" evidence="7">
    <location>
        <begin position="222"/>
        <end position="280"/>
    </location>
</feature>
<proteinExistence type="inferred from homology"/>
<comment type="similarity">
    <text evidence="2">Belongs to the major facilitator superfamily. Vesicular transporter family.</text>
</comment>
<dbReference type="EMBL" id="JBANRG010000003">
    <property type="protein sequence ID" value="KAK7468482.1"/>
    <property type="molecule type" value="Genomic_DNA"/>
</dbReference>
<feature type="transmembrane region" description="Helical" evidence="8">
    <location>
        <begin position="336"/>
        <end position="356"/>
    </location>
</feature>
<keyword evidence="11" id="KW-1185">Reference proteome</keyword>
<feature type="transmembrane region" description="Helical" evidence="8">
    <location>
        <begin position="363"/>
        <end position="380"/>
    </location>
</feature>
<evidence type="ECO:0000256" key="5">
    <source>
        <dbReference type="ARBA" id="ARBA00022989"/>
    </source>
</evidence>
<dbReference type="InterPro" id="IPR011701">
    <property type="entry name" value="MFS"/>
</dbReference>
<feature type="transmembrane region" description="Helical" evidence="8">
    <location>
        <begin position="189"/>
        <end position="210"/>
    </location>
</feature>
<keyword evidence="5 8" id="KW-1133">Transmembrane helix</keyword>
<organism evidence="10 11">
    <name type="scientific">Marasmiellus scandens</name>
    <dbReference type="NCBI Taxonomy" id="2682957"/>
    <lineage>
        <taxon>Eukaryota</taxon>
        <taxon>Fungi</taxon>
        <taxon>Dikarya</taxon>
        <taxon>Basidiomycota</taxon>
        <taxon>Agaricomycotina</taxon>
        <taxon>Agaricomycetes</taxon>
        <taxon>Agaricomycetidae</taxon>
        <taxon>Agaricales</taxon>
        <taxon>Marasmiineae</taxon>
        <taxon>Omphalotaceae</taxon>
        <taxon>Marasmiellus</taxon>
    </lineage>
</organism>
<feature type="transmembrane region" description="Helical" evidence="8">
    <location>
        <begin position="386"/>
        <end position="409"/>
    </location>
</feature>
<evidence type="ECO:0000256" key="4">
    <source>
        <dbReference type="ARBA" id="ARBA00022692"/>
    </source>
</evidence>
<sequence>MTFTPLRFLSRNRDRSTAPKPPLGLKWRSSYWFITCVVGLGLATDMLVYSIIVPVMPFQLQKLGYEGVSGLTGWLLFAFSGGLFIATFPAAMFSERYEARQSPLVLGVIILVGSQIMLMEAPVYWLMVLARVLQGVGSTMIWVVGMALLCDAAPLDLVARQIGFAMTGFSLGVLVGPPVGGALYERFGFRGPFIFGMIMAVLDLIARLVVVERKEALKWGIDPQRQHQKPESSPPNGSAEPALPTGAVNDGEKRTVERELGEGARTAPDEKEQKRKSEAKGKPLSLMSVLGRLCKSPRAVNTSVIILIYGIVYAAQEPTLPLHVQAVWNFESKDTGLVFLAGVIPTLFSTPITGYISDRFGTAWITIICLLFSLPWWVVLVVELNVALFVASFAIENFFTSGVISPLMAELAAVAREEEGIGYAHVYAAFNLAYGIGSAIGPIIGGQIFDHVRRGWMVICLLSVGLVALGMVMSFIYTGDEPIAKQLVRALRGRRR</sequence>
<dbReference type="InterPro" id="IPR001958">
    <property type="entry name" value="Tet-R_TetA/multi-R_MdtG-like"/>
</dbReference>
<comment type="subcellular location">
    <subcellularLocation>
        <location evidence="1">Membrane</location>
        <topology evidence="1">Multi-pass membrane protein</topology>
    </subcellularLocation>
</comment>
<reference evidence="10 11" key="1">
    <citation type="submission" date="2024-01" db="EMBL/GenBank/DDBJ databases">
        <title>A draft genome for the cacao thread blight pathogen Marasmiellus scandens.</title>
        <authorList>
            <person name="Baruah I.K."/>
            <person name="Leung J."/>
            <person name="Bukari Y."/>
            <person name="Amoako-Attah I."/>
            <person name="Meinhardt L.W."/>
            <person name="Bailey B.A."/>
            <person name="Cohen S.P."/>
        </authorList>
    </citation>
    <scope>NUCLEOTIDE SEQUENCE [LARGE SCALE GENOMIC DNA]</scope>
    <source>
        <strain evidence="10 11">GH-19</strain>
    </source>
</reference>
<protein>
    <recommendedName>
        <fullName evidence="9">Major facilitator superfamily (MFS) profile domain-containing protein</fullName>
    </recommendedName>
</protein>
<evidence type="ECO:0000256" key="7">
    <source>
        <dbReference type="SAM" id="MobiDB-lite"/>
    </source>
</evidence>
<dbReference type="InterPro" id="IPR020846">
    <property type="entry name" value="MFS_dom"/>
</dbReference>
<dbReference type="InterPro" id="IPR050930">
    <property type="entry name" value="MFS_Vesicular_Transporter"/>
</dbReference>
<dbReference type="InterPro" id="IPR036259">
    <property type="entry name" value="MFS_trans_sf"/>
</dbReference>
<evidence type="ECO:0000256" key="1">
    <source>
        <dbReference type="ARBA" id="ARBA00004141"/>
    </source>
</evidence>
<feature type="transmembrane region" description="Helical" evidence="8">
    <location>
        <begin position="30"/>
        <end position="52"/>
    </location>
</feature>
<dbReference type="Proteomes" id="UP001498398">
    <property type="component" value="Unassembled WGS sequence"/>
</dbReference>
<keyword evidence="3" id="KW-0813">Transport</keyword>
<dbReference type="CDD" id="cd17325">
    <property type="entry name" value="MFS_MdtG_SLC18_like"/>
    <property type="match status" value="1"/>
</dbReference>
<name>A0ABR1K281_9AGAR</name>
<feature type="compositionally biased region" description="Basic and acidic residues" evidence="7">
    <location>
        <begin position="250"/>
        <end position="280"/>
    </location>
</feature>
<evidence type="ECO:0000259" key="9">
    <source>
        <dbReference type="PROSITE" id="PS50850"/>
    </source>
</evidence>
<dbReference type="PROSITE" id="PS50850">
    <property type="entry name" value="MFS"/>
    <property type="match status" value="1"/>
</dbReference>
<dbReference type="Pfam" id="PF07690">
    <property type="entry name" value="MFS_1"/>
    <property type="match status" value="1"/>
</dbReference>
<evidence type="ECO:0000313" key="11">
    <source>
        <dbReference type="Proteomes" id="UP001498398"/>
    </source>
</evidence>
<dbReference type="PRINTS" id="PR01035">
    <property type="entry name" value="TCRTETA"/>
</dbReference>
<accession>A0ABR1K281</accession>
<dbReference type="PANTHER" id="PTHR23506">
    <property type="entry name" value="GH10249P"/>
    <property type="match status" value="1"/>
</dbReference>